<dbReference type="InParanoid" id="A0A024GFK7"/>
<comment type="caution">
    <text evidence="2">The sequence shown here is derived from an EMBL/GenBank/DDBJ whole genome shotgun (WGS) entry which is preliminary data.</text>
</comment>
<sequence>MLLIAQAEEPKAAAICVVTEAPEILMTNDRSYSREMIQSREFKMAAASYCGNQIDTENADLEALLHTELDLPLESNFDEDSSSSDIVNVSLELLALQSPHGCTHQWDNNAISDTGECVKASERNANVEKTCVSSLSQRNRRSNSDSSQHVGSSRRRPQSTARKRKIKHGGIYSLLLNDPLSREQHQKCSPVLLENVSHAEMLTSIAGHTLFAQGR</sequence>
<organism evidence="2 3">
    <name type="scientific">Albugo candida</name>
    <dbReference type="NCBI Taxonomy" id="65357"/>
    <lineage>
        <taxon>Eukaryota</taxon>
        <taxon>Sar</taxon>
        <taxon>Stramenopiles</taxon>
        <taxon>Oomycota</taxon>
        <taxon>Peronosporomycetes</taxon>
        <taxon>Albuginales</taxon>
        <taxon>Albuginaceae</taxon>
        <taxon>Albugo</taxon>
    </lineage>
</organism>
<dbReference type="AlphaFoldDB" id="A0A024GFK7"/>
<protein>
    <submittedName>
        <fullName evidence="2">Uncharacterized protein</fullName>
    </submittedName>
</protein>
<gene>
    <name evidence="2" type="ORF">BN9_063590</name>
</gene>
<dbReference type="EMBL" id="CAIX01000099">
    <property type="protein sequence ID" value="CCI45462.1"/>
    <property type="molecule type" value="Genomic_DNA"/>
</dbReference>
<feature type="region of interest" description="Disordered" evidence="1">
    <location>
        <begin position="131"/>
        <end position="164"/>
    </location>
</feature>
<evidence type="ECO:0000313" key="2">
    <source>
        <dbReference type="EMBL" id="CCI45462.1"/>
    </source>
</evidence>
<dbReference type="Proteomes" id="UP000053237">
    <property type="component" value="Unassembled WGS sequence"/>
</dbReference>
<evidence type="ECO:0000256" key="1">
    <source>
        <dbReference type="SAM" id="MobiDB-lite"/>
    </source>
</evidence>
<name>A0A024GFK7_9STRA</name>
<feature type="compositionally biased region" description="Basic residues" evidence="1">
    <location>
        <begin position="152"/>
        <end position="164"/>
    </location>
</feature>
<proteinExistence type="predicted"/>
<keyword evidence="3" id="KW-1185">Reference proteome</keyword>
<evidence type="ECO:0000313" key="3">
    <source>
        <dbReference type="Proteomes" id="UP000053237"/>
    </source>
</evidence>
<reference evidence="2 3" key="1">
    <citation type="submission" date="2012-05" db="EMBL/GenBank/DDBJ databases">
        <title>Recombination and specialization in a pathogen metapopulation.</title>
        <authorList>
            <person name="Gardiner A."/>
            <person name="Kemen E."/>
            <person name="Schultz-Larsen T."/>
            <person name="MacLean D."/>
            <person name="Van Oosterhout C."/>
            <person name="Jones J.D.G."/>
        </authorList>
    </citation>
    <scope>NUCLEOTIDE SEQUENCE [LARGE SCALE GENOMIC DNA]</scope>
    <source>
        <strain evidence="2 3">Ac Nc2</strain>
    </source>
</reference>
<accession>A0A024GFK7</accession>